<protein>
    <submittedName>
        <fullName evidence="1">Uncharacterized protein</fullName>
    </submittedName>
</protein>
<dbReference type="EMBL" id="MN738808">
    <property type="protein sequence ID" value="QHS84385.1"/>
    <property type="molecule type" value="Genomic_DNA"/>
</dbReference>
<dbReference type="AlphaFoldDB" id="A0A6C0AYV8"/>
<name>A0A6C0AYV8_9ZZZZ</name>
<sequence length="472" mass="54588">MSKNILISFTSIPRRLNNGCAIEVLYMLNNLDFKVVLTIPENYTKFGEPYVPQLKSKNITIWRSKIDYGPATKLLGGLEYIMNNKETNKEITHIITLDDDCLFDEIERLINDLYNISLQTNNSAINNYAGIIVNHYPYGHHRVGGGLKYTNGIPNTLIDAPQGFRGVIYPLKKIFIPLLLNCFQKLNKGVYVDDDAYLGICMSLCNIPIISKYITGEKSTKAGTGGSAVEENTTLNRMINEMNIYQHAVKKGYLPSFVKKNNNIACIIEIINNNFDETLIDNINIFFYTTNLCNKIIFYFNDCNDDFYNRLSYKINNIYDKSKIFILNQVGNYNLSFKTLIQYLNSINITDIFKINNKFIDNKLIDNNNLIDNCLKIFDIFNYYRNNKNINNLFINFNSISEKLIEKINYNDLIFQTLKSEKNINIQNKCCLLKIDYFNNLLNSNIEVNNNVNIFYNKYININNLCVCNITN</sequence>
<organism evidence="1">
    <name type="scientific">viral metagenome</name>
    <dbReference type="NCBI Taxonomy" id="1070528"/>
    <lineage>
        <taxon>unclassified sequences</taxon>
        <taxon>metagenomes</taxon>
        <taxon>organismal metagenomes</taxon>
    </lineage>
</organism>
<reference evidence="1" key="1">
    <citation type="journal article" date="2020" name="Nature">
        <title>Giant virus diversity and host interactions through global metagenomics.</title>
        <authorList>
            <person name="Schulz F."/>
            <person name="Roux S."/>
            <person name="Paez-Espino D."/>
            <person name="Jungbluth S."/>
            <person name="Walsh D.A."/>
            <person name="Denef V.J."/>
            <person name="McMahon K.D."/>
            <person name="Konstantinidis K.T."/>
            <person name="Eloe-Fadrosh E.A."/>
            <person name="Kyrpides N.C."/>
            <person name="Woyke T."/>
        </authorList>
    </citation>
    <scope>NUCLEOTIDE SEQUENCE</scope>
    <source>
        <strain evidence="1">GVMAG-S-ERX556022-25</strain>
    </source>
</reference>
<evidence type="ECO:0000313" key="1">
    <source>
        <dbReference type="EMBL" id="QHS84385.1"/>
    </source>
</evidence>
<accession>A0A6C0AYV8</accession>
<proteinExistence type="predicted"/>